<organism evidence="8 9">
    <name type="scientific">Dacryopinax primogenitus (strain DJM 731)</name>
    <name type="common">Brown rot fungus</name>
    <dbReference type="NCBI Taxonomy" id="1858805"/>
    <lineage>
        <taxon>Eukaryota</taxon>
        <taxon>Fungi</taxon>
        <taxon>Dikarya</taxon>
        <taxon>Basidiomycota</taxon>
        <taxon>Agaricomycotina</taxon>
        <taxon>Dacrymycetes</taxon>
        <taxon>Dacrymycetales</taxon>
        <taxon>Dacrymycetaceae</taxon>
        <taxon>Dacryopinax</taxon>
    </lineage>
</organism>
<dbReference type="GO" id="GO:0030150">
    <property type="term" value="P:protein import into mitochondrial matrix"/>
    <property type="evidence" value="ECO:0007669"/>
    <property type="project" value="TreeGrafter"/>
</dbReference>
<dbReference type="EMBL" id="JH795866">
    <property type="protein sequence ID" value="EJU00817.1"/>
    <property type="molecule type" value="Genomic_DNA"/>
</dbReference>
<dbReference type="SUPFAM" id="SSF51064">
    <property type="entry name" value="Head domain of nucleotide exchange factor GrpE"/>
    <property type="match status" value="1"/>
</dbReference>
<dbReference type="Gene3D" id="2.30.22.10">
    <property type="entry name" value="Head domain of nucleotide exchange factor GrpE"/>
    <property type="match status" value="1"/>
</dbReference>
<dbReference type="FunFam" id="2.30.22.10:FF:000001">
    <property type="entry name" value="Protein GrpE"/>
    <property type="match status" value="1"/>
</dbReference>
<evidence type="ECO:0000256" key="3">
    <source>
        <dbReference type="ARBA" id="ARBA00011738"/>
    </source>
</evidence>
<proteinExistence type="inferred from homology"/>
<protein>
    <recommendedName>
        <fullName evidence="4">GrpE protein homolog, mitochondrial</fullName>
    </recommendedName>
</protein>
<dbReference type="HOGENOM" id="CLU_057217_0_0_1"/>
<dbReference type="STRING" id="1858805.M5G4N0"/>
<dbReference type="OMA" id="PHRHQAI"/>
<evidence type="ECO:0000313" key="9">
    <source>
        <dbReference type="Proteomes" id="UP000030653"/>
    </source>
</evidence>
<dbReference type="OrthoDB" id="201635at2759"/>
<evidence type="ECO:0000313" key="8">
    <source>
        <dbReference type="EMBL" id="EJU00817.1"/>
    </source>
</evidence>
<dbReference type="GO" id="GO:0042803">
    <property type="term" value="F:protein homodimerization activity"/>
    <property type="evidence" value="ECO:0007669"/>
    <property type="project" value="InterPro"/>
</dbReference>
<keyword evidence="6" id="KW-0346">Stress response</keyword>
<feature type="non-terminal residue" evidence="8">
    <location>
        <position position="176"/>
    </location>
</feature>
<feature type="non-terminal residue" evidence="8">
    <location>
        <position position="1"/>
    </location>
</feature>
<dbReference type="InterPro" id="IPR000740">
    <property type="entry name" value="GrpE"/>
</dbReference>
<dbReference type="InterPro" id="IPR009012">
    <property type="entry name" value="GrpE_head"/>
</dbReference>
<name>M5G4N0_DACPD</name>
<dbReference type="GO" id="GO:0001405">
    <property type="term" value="C:PAM complex, Tim23 associated import motor"/>
    <property type="evidence" value="ECO:0007669"/>
    <property type="project" value="TreeGrafter"/>
</dbReference>
<comment type="subcellular location">
    <subcellularLocation>
        <location evidence="1">Cytoplasm</location>
    </subcellularLocation>
</comment>
<keyword evidence="7" id="KW-0143">Chaperone</keyword>
<dbReference type="InterPro" id="IPR013805">
    <property type="entry name" value="GrpE_CC"/>
</dbReference>
<accession>M5G4N0</accession>
<evidence type="ECO:0000256" key="1">
    <source>
        <dbReference type="ARBA" id="ARBA00004496"/>
    </source>
</evidence>
<keyword evidence="5" id="KW-0963">Cytoplasm</keyword>
<sequence>ELMQLLKKKDEEIVDLMSRLRYSQADFHNLQRMSKLEKQKAQTYAVTALAKSLLTTLDNLHMALHSIPDSILDVSKTASSAAKKPDPEFFTPSTHTSLKQLHEGVMLTRNSLLQALKSHGVEPFDAKGEAFDPNFHEALFEVPVTDEMEGKVVEVMKGGYKIGDRVLRAAQVGVGK</sequence>
<dbReference type="AlphaFoldDB" id="M5G4N0"/>
<evidence type="ECO:0000256" key="2">
    <source>
        <dbReference type="ARBA" id="ARBA00009054"/>
    </source>
</evidence>
<dbReference type="GO" id="GO:0051087">
    <property type="term" value="F:protein-folding chaperone binding"/>
    <property type="evidence" value="ECO:0007669"/>
    <property type="project" value="InterPro"/>
</dbReference>
<dbReference type="GeneID" id="63689507"/>
<evidence type="ECO:0000256" key="4">
    <source>
        <dbReference type="ARBA" id="ARBA00014521"/>
    </source>
</evidence>
<dbReference type="Proteomes" id="UP000030653">
    <property type="component" value="Unassembled WGS sequence"/>
</dbReference>
<dbReference type="SUPFAM" id="SSF58014">
    <property type="entry name" value="Coiled-coil domain of nucleotide exchange factor GrpE"/>
    <property type="match status" value="1"/>
</dbReference>
<dbReference type="GO" id="GO:0051082">
    <property type="term" value="F:unfolded protein binding"/>
    <property type="evidence" value="ECO:0007669"/>
    <property type="project" value="TreeGrafter"/>
</dbReference>
<dbReference type="GO" id="GO:0006457">
    <property type="term" value="P:protein folding"/>
    <property type="evidence" value="ECO:0007669"/>
    <property type="project" value="InterPro"/>
</dbReference>
<evidence type="ECO:0000256" key="7">
    <source>
        <dbReference type="ARBA" id="ARBA00023186"/>
    </source>
</evidence>
<evidence type="ECO:0000256" key="5">
    <source>
        <dbReference type="ARBA" id="ARBA00022490"/>
    </source>
</evidence>
<dbReference type="CDD" id="cd00446">
    <property type="entry name" value="GrpE"/>
    <property type="match status" value="1"/>
</dbReference>
<comment type="similarity">
    <text evidence="2">Belongs to the GrpE family.</text>
</comment>
<dbReference type="Gene3D" id="3.90.20.20">
    <property type="match status" value="1"/>
</dbReference>
<keyword evidence="9" id="KW-1185">Reference proteome</keyword>
<dbReference type="PANTHER" id="PTHR21237">
    <property type="entry name" value="GRPE PROTEIN"/>
    <property type="match status" value="1"/>
</dbReference>
<gene>
    <name evidence="8" type="ORF">DACRYDRAFT_38633</name>
</gene>
<dbReference type="GO" id="GO:0000774">
    <property type="term" value="F:adenyl-nucleotide exchange factor activity"/>
    <property type="evidence" value="ECO:0007669"/>
    <property type="project" value="InterPro"/>
</dbReference>
<dbReference type="Pfam" id="PF01025">
    <property type="entry name" value="GrpE"/>
    <property type="match status" value="1"/>
</dbReference>
<comment type="subunit">
    <text evidence="3">Homodimer.</text>
</comment>
<dbReference type="HAMAP" id="MF_01151">
    <property type="entry name" value="GrpE"/>
    <property type="match status" value="1"/>
</dbReference>
<evidence type="ECO:0000256" key="6">
    <source>
        <dbReference type="ARBA" id="ARBA00023016"/>
    </source>
</evidence>
<reference evidence="8 9" key="1">
    <citation type="journal article" date="2012" name="Science">
        <title>The Paleozoic origin of enzymatic lignin decomposition reconstructed from 31 fungal genomes.</title>
        <authorList>
            <person name="Floudas D."/>
            <person name="Binder M."/>
            <person name="Riley R."/>
            <person name="Barry K."/>
            <person name="Blanchette R.A."/>
            <person name="Henrissat B."/>
            <person name="Martinez A.T."/>
            <person name="Otillar R."/>
            <person name="Spatafora J.W."/>
            <person name="Yadav J.S."/>
            <person name="Aerts A."/>
            <person name="Benoit I."/>
            <person name="Boyd A."/>
            <person name="Carlson A."/>
            <person name="Copeland A."/>
            <person name="Coutinho P.M."/>
            <person name="de Vries R.P."/>
            <person name="Ferreira P."/>
            <person name="Findley K."/>
            <person name="Foster B."/>
            <person name="Gaskell J."/>
            <person name="Glotzer D."/>
            <person name="Gorecki P."/>
            <person name="Heitman J."/>
            <person name="Hesse C."/>
            <person name="Hori C."/>
            <person name="Igarashi K."/>
            <person name="Jurgens J.A."/>
            <person name="Kallen N."/>
            <person name="Kersten P."/>
            <person name="Kohler A."/>
            <person name="Kuees U."/>
            <person name="Kumar T.K.A."/>
            <person name="Kuo A."/>
            <person name="LaButti K."/>
            <person name="Larrondo L.F."/>
            <person name="Lindquist E."/>
            <person name="Ling A."/>
            <person name="Lombard V."/>
            <person name="Lucas S."/>
            <person name="Lundell T."/>
            <person name="Martin R."/>
            <person name="McLaughlin D.J."/>
            <person name="Morgenstern I."/>
            <person name="Morin E."/>
            <person name="Murat C."/>
            <person name="Nagy L.G."/>
            <person name="Nolan M."/>
            <person name="Ohm R.A."/>
            <person name="Patyshakuliyeva A."/>
            <person name="Rokas A."/>
            <person name="Ruiz-Duenas F.J."/>
            <person name="Sabat G."/>
            <person name="Salamov A."/>
            <person name="Samejima M."/>
            <person name="Schmutz J."/>
            <person name="Slot J.C."/>
            <person name="St John F."/>
            <person name="Stenlid J."/>
            <person name="Sun H."/>
            <person name="Sun S."/>
            <person name="Syed K."/>
            <person name="Tsang A."/>
            <person name="Wiebenga A."/>
            <person name="Young D."/>
            <person name="Pisabarro A."/>
            <person name="Eastwood D.C."/>
            <person name="Martin F."/>
            <person name="Cullen D."/>
            <person name="Grigoriev I.V."/>
            <person name="Hibbett D.S."/>
        </authorList>
    </citation>
    <scope>NUCLEOTIDE SEQUENCE [LARGE SCALE GENOMIC DNA]</scope>
    <source>
        <strain evidence="8 9">DJM-731 SS1</strain>
    </source>
</reference>
<dbReference type="PROSITE" id="PS01071">
    <property type="entry name" value="GRPE"/>
    <property type="match status" value="1"/>
</dbReference>
<dbReference type="PANTHER" id="PTHR21237:SF23">
    <property type="entry name" value="GRPE PROTEIN HOMOLOG, MITOCHONDRIAL"/>
    <property type="match status" value="1"/>
</dbReference>
<dbReference type="RefSeq" id="XP_040627714.1">
    <property type="nucleotide sequence ID" value="XM_040774445.1"/>
</dbReference>